<protein>
    <submittedName>
        <fullName evidence="2">Uncharacterized protein</fullName>
    </submittedName>
</protein>
<evidence type="ECO:0000313" key="2">
    <source>
        <dbReference type="EMBL" id="MDK2596781.1"/>
    </source>
</evidence>
<evidence type="ECO:0000256" key="1">
    <source>
        <dbReference type="SAM" id="SignalP"/>
    </source>
</evidence>
<comment type="caution">
    <text evidence="2">The sequence shown here is derived from an EMBL/GenBank/DDBJ whole genome shotgun (WGS) entry which is preliminary data.</text>
</comment>
<dbReference type="RefSeq" id="WP_211008520.1">
    <property type="nucleotide sequence ID" value="NZ_JASJUT010000008.1"/>
</dbReference>
<feature type="chain" id="PRO_5046194885" evidence="1">
    <location>
        <begin position="22"/>
        <end position="174"/>
    </location>
</feature>
<dbReference type="EMBL" id="JASJUT010000008">
    <property type="protein sequence ID" value="MDK2596781.1"/>
    <property type="molecule type" value="Genomic_DNA"/>
</dbReference>
<sequence>MKSIPVLLGTAVFLSSMSAQAAIDTANYRYQAYFDNALYNRCVSKPSESSARQRIDWARSEGVITADAADWGKQFKYYPVIDYYDKSIFSICSYEVTPSSAATLEKYKLLAERSDMGGRCAYRPDPNPLYERIDWAILNGKISNNAGLWGRYNGYYPVIDLFTEQLAGVCRFGR</sequence>
<dbReference type="Proteomes" id="UP001231915">
    <property type="component" value="Unassembled WGS sequence"/>
</dbReference>
<name>A0ABT7ENZ7_9GAMM</name>
<proteinExistence type="predicted"/>
<reference evidence="2 3" key="1">
    <citation type="submission" date="2023-05" db="EMBL/GenBank/DDBJ databases">
        <title>Pseudoalteromonas ardens sp. nov., Pseudoalteromonas obscura sp. nov., and Pseudoalteromonas umbrosa sp. nov., isolated from the coral Montipora capitata.</title>
        <authorList>
            <person name="Thomas E.M."/>
            <person name="Smith E.M."/>
            <person name="Papke E."/>
            <person name="Shlafstein M.D."/>
            <person name="Oline D.K."/>
            <person name="Videau P."/>
            <person name="Saw J.H."/>
            <person name="Strangman W.K."/>
            <person name="Ushijima B."/>
        </authorList>
    </citation>
    <scope>NUCLEOTIDE SEQUENCE [LARGE SCALE GENOMIC DNA]</scope>
    <source>
        <strain evidence="2 3">P94</strain>
    </source>
</reference>
<organism evidence="2 3">
    <name type="scientific">Pseudoalteromonas obscura</name>
    <dbReference type="NCBI Taxonomy" id="3048491"/>
    <lineage>
        <taxon>Bacteria</taxon>
        <taxon>Pseudomonadati</taxon>
        <taxon>Pseudomonadota</taxon>
        <taxon>Gammaproteobacteria</taxon>
        <taxon>Alteromonadales</taxon>
        <taxon>Pseudoalteromonadaceae</taxon>
        <taxon>Pseudoalteromonas</taxon>
    </lineage>
</organism>
<evidence type="ECO:0000313" key="3">
    <source>
        <dbReference type="Proteomes" id="UP001231915"/>
    </source>
</evidence>
<keyword evidence="1" id="KW-0732">Signal</keyword>
<accession>A0ABT7ENZ7</accession>
<feature type="signal peptide" evidence="1">
    <location>
        <begin position="1"/>
        <end position="21"/>
    </location>
</feature>
<keyword evidence="3" id="KW-1185">Reference proteome</keyword>
<gene>
    <name evidence="2" type="ORF">QNM18_17155</name>
</gene>